<sequence length="136" mass="15599">LRTWQLLTKRPEHLSNALPSWWWGNPLPNVWLGTTISNTKVAYRADVLRRTPAAVRFISYEPALGPLDNLDLTGIHWVIYGGESGHGYRKHNLAWPRVMRSKCRDAGVAFFYKQSPGYRTGMGEELDGEMVREFPK</sequence>
<dbReference type="EMBL" id="BART01014141">
    <property type="protein sequence ID" value="GAG85336.1"/>
    <property type="molecule type" value="Genomic_DNA"/>
</dbReference>
<evidence type="ECO:0008006" key="2">
    <source>
        <dbReference type="Google" id="ProtNLM"/>
    </source>
</evidence>
<reference evidence="1" key="1">
    <citation type="journal article" date="2014" name="Front. Microbiol.">
        <title>High frequency of phylogenetically diverse reductive dehalogenase-homologous genes in deep subseafloor sedimentary metagenomes.</title>
        <authorList>
            <person name="Kawai M."/>
            <person name="Futagami T."/>
            <person name="Toyoda A."/>
            <person name="Takaki Y."/>
            <person name="Nishi S."/>
            <person name="Hori S."/>
            <person name="Arai W."/>
            <person name="Tsubouchi T."/>
            <person name="Morono Y."/>
            <person name="Uchiyama I."/>
            <person name="Ito T."/>
            <person name="Fujiyama A."/>
            <person name="Inagaki F."/>
            <person name="Takami H."/>
        </authorList>
    </citation>
    <scope>NUCLEOTIDE SEQUENCE</scope>
    <source>
        <strain evidence="1">Expedition CK06-06</strain>
    </source>
</reference>
<dbReference type="AlphaFoldDB" id="X1CM83"/>
<comment type="caution">
    <text evidence="1">The sequence shown here is derived from an EMBL/GenBank/DDBJ whole genome shotgun (WGS) entry which is preliminary data.</text>
</comment>
<organism evidence="1">
    <name type="scientific">marine sediment metagenome</name>
    <dbReference type="NCBI Taxonomy" id="412755"/>
    <lineage>
        <taxon>unclassified sequences</taxon>
        <taxon>metagenomes</taxon>
        <taxon>ecological metagenomes</taxon>
    </lineage>
</organism>
<protein>
    <recommendedName>
        <fullName evidence="2">DUF5131 family protein</fullName>
    </recommendedName>
</protein>
<proteinExistence type="predicted"/>
<accession>X1CM83</accession>
<name>X1CM83_9ZZZZ</name>
<feature type="non-terminal residue" evidence="1">
    <location>
        <position position="1"/>
    </location>
</feature>
<gene>
    <name evidence="1" type="ORF">S01H4_28436</name>
</gene>
<dbReference type="InterPro" id="IPR011101">
    <property type="entry name" value="DUF5131"/>
</dbReference>
<dbReference type="Pfam" id="PF07505">
    <property type="entry name" value="DUF5131"/>
    <property type="match status" value="1"/>
</dbReference>
<evidence type="ECO:0000313" key="1">
    <source>
        <dbReference type="EMBL" id="GAG85336.1"/>
    </source>
</evidence>